<dbReference type="InterPro" id="IPR008920">
    <property type="entry name" value="TF_FadR/GntR_C"/>
</dbReference>
<name>A0A9X1NBS0_9ACTN</name>
<dbReference type="Pfam" id="PF07729">
    <property type="entry name" value="FCD"/>
    <property type="match status" value="1"/>
</dbReference>
<accession>A0A9X1NBS0</accession>
<gene>
    <name evidence="5" type="ORF">LR394_15450</name>
</gene>
<dbReference type="PANTHER" id="PTHR43537:SF45">
    <property type="entry name" value="GNTR FAMILY REGULATORY PROTEIN"/>
    <property type="match status" value="1"/>
</dbReference>
<dbReference type="Pfam" id="PF00392">
    <property type="entry name" value="GntR"/>
    <property type="match status" value="1"/>
</dbReference>
<dbReference type="PROSITE" id="PS50949">
    <property type="entry name" value="HTH_GNTR"/>
    <property type="match status" value="1"/>
</dbReference>
<dbReference type="Gene3D" id="1.10.10.10">
    <property type="entry name" value="Winged helix-like DNA-binding domain superfamily/Winged helix DNA-binding domain"/>
    <property type="match status" value="1"/>
</dbReference>
<dbReference type="CDD" id="cd07377">
    <property type="entry name" value="WHTH_GntR"/>
    <property type="match status" value="1"/>
</dbReference>
<keyword evidence="6" id="KW-1185">Reference proteome</keyword>
<dbReference type="SUPFAM" id="SSF48008">
    <property type="entry name" value="GntR ligand-binding domain-like"/>
    <property type="match status" value="1"/>
</dbReference>
<feature type="domain" description="HTH gntR-type" evidence="4">
    <location>
        <begin position="20"/>
        <end position="87"/>
    </location>
</feature>
<dbReference type="SMART" id="SM00895">
    <property type="entry name" value="FCD"/>
    <property type="match status" value="1"/>
</dbReference>
<dbReference type="RefSeq" id="WP_231442362.1">
    <property type="nucleotide sequence ID" value="NZ_JAJOMB010000007.1"/>
</dbReference>
<dbReference type="InterPro" id="IPR000524">
    <property type="entry name" value="Tscrpt_reg_HTH_GntR"/>
</dbReference>
<dbReference type="InterPro" id="IPR011711">
    <property type="entry name" value="GntR_C"/>
</dbReference>
<dbReference type="EMBL" id="JAJOMB010000007">
    <property type="protein sequence ID" value="MCD5312302.1"/>
    <property type="molecule type" value="Genomic_DNA"/>
</dbReference>
<evidence type="ECO:0000256" key="2">
    <source>
        <dbReference type="ARBA" id="ARBA00023125"/>
    </source>
</evidence>
<comment type="caution">
    <text evidence="5">The sequence shown here is derived from an EMBL/GenBank/DDBJ whole genome shotgun (WGS) entry which is preliminary data.</text>
</comment>
<evidence type="ECO:0000259" key="4">
    <source>
        <dbReference type="PROSITE" id="PS50949"/>
    </source>
</evidence>
<keyword evidence="3" id="KW-0804">Transcription</keyword>
<keyword evidence="2" id="KW-0238">DNA-binding</keyword>
<dbReference type="GO" id="GO:0003700">
    <property type="term" value="F:DNA-binding transcription factor activity"/>
    <property type="evidence" value="ECO:0007669"/>
    <property type="project" value="InterPro"/>
</dbReference>
<organism evidence="5 6">
    <name type="scientific">Kineosporia babensis</name>
    <dbReference type="NCBI Taxonomy" id="499548"/>
    <lineage>
        <taxon>Bacteria</taxon>
        <taxon>Bacillati</taxon>
        <taxon>Actinomycetota</taxon>
        <taxon>Actinomycetes</taxon>
        <taxon>Kineosporiales</taxon>
        <taxon>Kineosporiaceae</taxon>
        <taxon>Kineosporia</taxon>
    </lineage>
</organism>
<protein>
    <submittedName>
        <fullName evidence="5">GntR family transcriptional regulator</fullName>
    </submittedName>
</protein>
<dbReference type="Proteomes" id="UP001138997">
    <property type="component" value="Unassembled WGS sequence"/>
</dbReference>
<proteinExistence type="predicted"/>
<reference evidence="5" key="1">
    <citation type="submission" date="2021-11" db="EMBL/GenBank/DDBJ databases">
        <title>Streptomyces corallinus and Kineosporia corallina sp. nov., two new coral-derived marine actinobacteria.</title>
        <authorList>
            <person name="Buangrab K."/>
            <person name="Sutthacheep M."/>
            <person name="Yeemin T."/>
            <person name="Harunari E."/>
            <person name="Igarashi Y."/>
            <person name="Sripreechasak P."/>
            <person name="Kanchanasin P."/>
            <person name="Tanasupawat S."/>
            <person name="Phongsopitanun W."/>
        </authorList>
    </citation>
    <scope>NUCLEOTIDE SEQUENCE</scope>
    <source>
        <strain evidence="5">JCM 31032</strain>
    </source>
</reference>
<evidence type="ECO:0000256" key="1">
    <source>
        <dbReference type="ARBA" id="ARBA00023015"/>
    </source>
</evidence>
<dbReference type="PRINTS" id="PR00035">
    <property type="entry name" value="HTHGNTR"/>
</dbReference>
<evidence type="ECO:0000256" key="3">
    <source>
        <dbReference type="ARBA" id="ARBA00023163"/>
    </source>
</evidence>
<keyword evidence="1" id="KW-0805">Transcription regulation</keyword>
<dbReference type="GO" id="GO:0003677">
    <property type="term" value="F:DNA binding"/>
    <property type="evidence" value="ECO:0007669"/>
    <property type="project" value="UniProtKB-KW"/>
</dbReference>
<sequence>MNAPVNARGRRANVMIGDPPSMTDLAAEALRGMILRGELAQGERVVENQLTGTLGVSRPPLREALRILQQEGLIEQLPRRGAVVRVLSLHDVYEIVTLRTTLETMAVRLAVPGTDPARLARLREALEIWEANAAAGREDLSTEDSARFHLALVGLAGHSRLEEAYRAIGLQLRMCMQLNRNARAGHESLTDRAARHRRMFERVESADVEAVLAELSDPASLSFVLTYAQDHPPTTAQSQAWLASLSQ</sequence>
<dbReference type="PANTHER" id="PTHR43537">
    <property type="entry name" value="TRANSCRIPTIONAL REGULATOR, GNTR FAMILY"/>
    <property type="match status" value="1"/>
</dbReference>
<dbReference type="AlphaFoldDB" id="A0A9X1NBS0"/>
<dbReference type="InterPro" id="IPR036390">
    <property type="entry name" value="WH_DNA-bd_sf"/>
</dbReference>
<dbReference type="SMART" id="SM00345">
    <property type="entry name" value="HTH_GNTR"/>
    <property type="match status" value="1"/>
</dbReference>
<dbReference type="InterPro" id="IPR036388">
    <property type="entry name" value="WH-like_DNA-bd_sf"/>
</dbReference>
<evidence type="ECO:0000313" key="6">
    <source>
        <dbReference type="Proteomes" id="UP001138997"/>
    </source>
</evidence>
<dbReference type="SUPFAM" id="SSF46785">
    <property type="entry name" value="Winged helix' DNA-binding domain"/>
    <property type="match status" value="1"/>
</dbReference>
<evidence type="ECO:0000313" key="5">
    <source>
        <dbReference type="EMBL" id="MCD5312302.1"/>
    </source>
</evidence>
<dbReference type="Gene3D" id="1.20.120.530">
    <property type="entry name" value="GntR ligand-binding domain-like"/>
    <property type="match status" value="1"/>
</dbReference>